<protein>
    <recommendedName>
        <fullName evidence="3">Reverse transcriptase domain-containing protein</fullName>
    </recommendedName>
</protein>
<evidence type="ECO:0008006" key="3">
    <source>
        <dbReference type="Google" id="ProtNLM"/>
    </source>
</evidence>
<reference evidence="1 2" key="1">
    <citation type="submission" date="2023-02" db="EMBL/GenBank/DDBJ databases">
        <title>LHISI_Scaffold_Assembly.</title>
        <authorList>
            <person name="Stuart O.P."/>
            <person name="Cleave R."/>
            <person name="Magrath M.J.L."/>
            <person name="Mikheyev A.S."/>
        </authorList>
    </citation>
    <scope>NUCLEOTIDE SEQUENCE [LARGE SCALE GENOMIC DNA]</scope>
    <source>
        <strain evidence="1">Daus_M_001</strain>
        <tissue evidence="1">Leg muscle</tissue>
    </source>
</reference>
<name>A0ABQ9IA81_9NEOP</name>
<dbReference type="Proteomes" id="UP001159363">
    <property type="component" value="Chromosome 2"/>
</dbReference>
<dbReference type="PANTHER" id="PTHR47027">
    <property type="entry name" value="REVERSE TRANSCRIPTASE DOMAIN-CONTAINING PROTEIN"/>
    <property type="match status" value="1"/>
</dbReference>
<proteinExistence type="predicted"/>
<dbReference type="EMBL" id="JARBHB010000002">
    <property type="protein sequence ID" value="KAJ8893561.1"/>
    <property type="molecule type" value="Genomic_DNA"/>
</dbReference>
<evidence type="ECO:0000313" key="2">
    <source>
        <dbReference type="Proteomes" id="UP001159363"/>
    </source>
</evidence>
<comment type="caution">
    <text evidence="1">The sequence shown here is derived from an EMBL/GenBank/DDBJ whole genome shotgun (WGS) entry which is preliminary data.</text>
</comment>
<keyword evidence="2" id="KW-1185">Reference proteome</keyword>
<evidence type="ECO:0000313" key="1">
    <source>
        <dbReference type="EMBL" id="KAJ8893561.1"/>
    </source>
</evidence>
<dbReference type="PANTHER" id="PTHR47027:SF20">
    <property type="entry name" value="REVERSE TRANSCRIPTASE-LIKE PROTEIN WITH RNA-DIRECTED DNA POLYMERASE DOMAIN"/>
    <property type="match status" value="1"/>
</dbReference>
<accession>A0ABQ9IA81</accession>
<sequence length="259" mass="29214">MVAPALRSRELLSMGRAVKAAREPKQGAIFSPILFALFIRFLPVPRDIKITLYADDTIILATDKNKTVLTNKLKESFHIINSPYYSRNIADLPPPPLPLETNLINWSDNVRYLGVTLDPKLKFSQHIHEIAGKARGAISNQIISPTSKIDLHTRITVFNAFILPLLTYAAPVWITAPPITHRPLYHTFYTGLRKITGSHPRTHRRTLLQLTSSKTLVDLWKSNTKSSTDTMTEHPNPLIRNLQNHISGLKPPFLATDHI</sequence>
<organism evidence="1 2">
    <name type="scientific">Dryococelus australis</name>
    <dbReference type="NCBI Taxonomy" id="614101"/>
    <lineage>
        <taxon>Eukaryota</taxon>
        <taxon>Metazoa</taxon>
        <taxon>Ecdysozoa</taxon>
        <taxon>Arthropoda</taxon>
        <taxon>Hexapoda</taxon>
        <taxon>Insecta</taxon>
        <taxon>Pterygota</taxon>
        <taxon>Neoptera</taxon>
        <taxon>Polyneoptera</taxon>
        <taxon>Phasmatodea</taxon>
        <taxon>Verophasmatodea</taxon>
        <taxon>Anareolatae</taxon>
        <taxon>Phasmatidae</taxon>
        <taxon>Eurycanthinae</taxon>
        <taxon>Dryococelus</taxon>
    </lineage>
</organism>
<gene>
    <name evidence="1" type="ORF">PR048_006160</name>
</gene>